<protein>
    <submittedName>
        <fullName evidence="2">Uncharacterized protein</fullName>
    </submittedName>
</protein>
<reference evidence="2" key="1">
    <citation type="journal article" date="2023" name="G3 (Bethesda)">
        <title>A reference genome for the long-term kleptoplast-retaining sea slug Elysia crispata morphotype clarki.</title>
        <authorList>
            <person name="Eastman K.E."/>
            <person name="Pendleton A.L."/>
            <person name="Shaikh M.A."/>
            <person name="Suttiyut T."/>
            <person name="Ogas R."/>
            <person name="Tomko P."/>
            <person name="Gavelis G."/>
            <person name="Widhalm J.R."/>
            <person name="Wisecaver J.H."/>
        </authorList>
    </citation>
    <scope>NUCLEOTIDE SEQUENCE</scope>
    <source>
        <strain evidence="2">ECLA1</strain>
    </source>
</reference>
<comment type="caution">
    <text evidence="2">The sequence shown here is derived from an EMBL/GenBank/DDBJ whole genome shotgun (WGS) entry which is preliminary data.</text>
</comment>
<gene>
    <name evidence="2" type="ORF">RRG08_036030</name>
</gene>
<keyword evidence="3" id="KW-1185">Reference proteome</keyword>
<dbReference type="AlphaFoldDB" id="A0AAE1E0P8"/>
<evidence type="ECO:0000256" key="1">
    <source>
        <dbReference type="SAM" id="SignalP"/>
    </source>
</evidence>
<name>A0AAE1E0P8_9GAST</name>
<accession>A0AAE1E0P8</accession>
<dbReference type="EMBL" id="JAWDGP010001628">
    <property type="protein sequence ID" value="KAK3789737.1"/>
    <property type="molecule type" value="Genomic_DNA"/>
</dbReference>
<feature type="signal peptide" evidence="1">
    <location>
        <begin position="1"/>
        <end position="18"/>
    </location>
</feature>
<keyword evidence="1" id="KW-0732">Signal</keyword>
<evidence type="ECO:0000313" key="2">
    <source>
        <dbReference type="EMBL" id="KAK3789737.1"/>
    </source>
</evidence>
<proteinExistence type="predicted"/>
<dbReference type="Proteomes" id="UP001283361">
    <property type="component" value="Unassembled WGS sequence"/>
</dbReference>
<organism evidence="2 3">
    <name type="scientific">Elysia crispata</name>
    <name type="common">lettuce slug</name>
    <dbReference type="NCBI Taxonomy" id="231223"/>
    <lineage>
        <taxon>Eukaryota</taxon>
        <taxon>Metazoa</taxon>
        <taxon>Spiralia</taxon>
        <taxon>Lophotrochozoa</taxon>
        <taxon>Mollusca</taxon>
        <taxon>Gastropoda</taxon>
        <taxon>Heterobranchia</taxon>
        <taxon>Euthyneura</taxon>
        <taxon>Panpulmonata</taxon>
        <taxon>Sacoglossa</taxon>
        <taxon>Placobranchoidea</taxon>
        <taxon>Plakobranchidae</taxon>
        <taxon>Elysia</taxon>
    </lineage>
</organism>
<feature type="chain" id="PRO_5042061671" evidence="1">
    <location>
        <begin position="19"/>
        <end position="186"/>
    </location>
</feature>
<sequence>MPLRVLLFTRLVSTPTLADHGRSCPLYWSALLISGPRALLSTILVGAANLTATGAPVHYIGPRALLSTILVGAANLRATGTPVHYIGRRCYSQGHERSCPLDWSALLISGPRALLSTILGHGRSCPLYWSALLISETRVLLSTRLVGVANLMATGTLVLYIGRRCYSQGHERSCPLDWSALLISGP</sequence>
<evidence type="ECO:0000313" key="3">
    <source>
        <dbReference type="Proteomes" id="UP001283361"/>
    </source>
</evidence>